<dbReference type="EMBL" id="FOXA01000025">
    <property type="protein sequence ID" value="SFQ00076.1"/>
    <property type="molecule type" value="Genomic_DNA"/>
</dbReference>
<reference evidence="6 7" key="1">
    <citation type="submission" date="2016-10" db="EMBL/GenBank/DDBJ databases">
        <authorList>
            <person name="de Groot N.N."/>
        </authorList>
    </citation>
    <scope>NUCLEOTIDE SEQUENCE [LARGE SCALE GENOMIC DNA]</scope>
    <source>
        <strain evidence="6 7">DSM 19547</strain>
    </source>
</reference>
<evidence type="ECO:0000259" key="3">
    <source>
        <dbReference type="Pfam" id="PF13005"/>
    </source>
</evidence>
<dbReference type="Pfam" id="PF13817">
    <property type="entry name" value="DDE_Tnp_IS66_C"/>
    <property type="match status" value="1"/>
</dbReference>
<dbReference type="Proteomes" id="UP000199356">
    <property type="component" value="Unassembled WGS sequence"/>
</dbReference>
<name>A0A1I5UZF9_9RHOB</name>
<dbReference type="InterPro" id="IPR004291">
    <property type="entry name" value="Transposase_IS66_central"/>
</dbReference>
<feature type="domain" description="Transposase IS66 central" evidence="2">
    <location>
        <begin position="188"/>
        <end position="485"/>
    </location>
</feature>
<evidence type="ECO:0000313" key="6">
    <source>
        <dbReference type="EMBL" id="SFQ00076.1"/>
    </source>
</evidence>
<dbReference type="InterPro" id="IPR039552">
    <property type="entry name" value="IS66_C"/>
</dbReference>
<evidence type="ECO:0000259" key="4">
    <source>
        <dbReference type="Pfam" id="PF13007"/>
    </source>
</evidence>
<dbReference type="PANTHER" id="PTHR33678:SF1">
    <property type="entry name" value="BLL1576 PROTEIN"/>
    <property type="match status" value="1"/>
</dbReference>
<proteinExistence type="predicted"/>
<dbReference type="STRING" id="441119.SAMN04488047_12515"/>
<accession>A0A1I5UZF9</accession>
<evidence type="ECO:0000313" key="7">
    <source>
        <dbReference type="Proteomes" id="UP000199356"/>
    </source>
</evidence>
<evidence type="ECO:0000256" key="1">
    <source>
        <dbReference type="SAM" id="MobiDB-lite"/>
    </source>
</evidence>
<evidence type="ECO:0000259" key="5">
    <source>
        <dbReference type="Pfam" id="PF13817"/>
    </source>
</evidence>
<dbReference type="AlphaFoldDB" id="A0A1I5UZF9"/>
<feature type="region of interest" description="Disordered" evidence="1">
    <location>
        <begin position="84"/>
        <end position="138"/>
    </location>
</feature>
<feature type="compositionally biased region" description="Acidic residues" evidence="1">
    <location>
        <begin position="84"/>
        <end position="100"/>
    </location>
</feature>
<organism evidence="6 7">
    <name type="scientific">Tranquillimonas alkanivorans</name>
    <dbReference type="NCBI Taxonomy" id="441119"/>
    <lineage>
        <taxon>Bacteria</taxon>
        <taxon>Pseudomonadati</taxon>
        <taxon>Pseudomonadota</taxon>
        <taxon>Alphaproteobacteria</taxon>
        <taxon>Rhodobacterales</taxon>
        <taxon>Roseobacteraceae</taxon>
        <taxon>Tranquillimonas</taxon>
    </lineage>
</organism>
<protein>
    <submittedName>
        <fullName evidence="6">Transposase</fullName>
    </submittedName>
</protein>
<dbReference type="InterPro" id="IPR052344">
    <property type="entry name" value="Transposase-related"/>
</dbReference>
<dbReference type="Pfam" id="PF03050">
    <property type="entry name" value="DDE_Tnp_IS66"/>
    <property type="match status" value="1"/>
</dbReference>
<sequence length="542" mass="61000">MGMSTSAPDLPDDPAILKAMIVALRTENAQITATLRAHDLLVQALRVRIAKLKKQAFGKSSEKIEREIEQLELALEDLQVAMAEAEDTPPDDEDAPDTEDQGPATAERGQRRRPKVSKDTLRERRELDPGDSCPDCGGELRVVGEDVSELIDMIAAQLKVIEIARVKKSCRRCERMVQEPAPSRPIPRSMAGPNLLAYVLTSKFDDHVPLYRQNEIFARMGADIPDTTLVDWCGGAMKTLAPLIEKIEAEIMSSDLLHADDTPIRVLDRPRRDKGLGKGVKQGRIWTYVRDQRPWAGQDPPGAVYYFSPDRKGEHPRKHLEMSSGILQADAYTGFKELYERRADGTVQFREAACWAHLRRDFHDVWTSTRSEIAKEALDRIGKLYDIERRIAGQSAEVRRAVRQDKSKPLVEAFRTWAERQLTRIPGKSDLAKAFRYGLGRWDSFCLFLDDGRVAIDNNPAERGMRPIGVGRRNWLFAGSDTGGETLARAMTIIETAKMNDLDPQAYLADVLDRIHDHKINRLAELLPWNWAPASQSHSQAA</sequence>
<feature type="domain" description="Transposase TnpC homeodomain" evidence="4">
    <location>
        <begin position="45"/>
        <end position="124"/>
    </location>
</feature>
<dbReference type="PANTHER" id="PTHR33678">
    <property type="entry name" value="BLL1576 PROTEIN"/>
    <property type="match status" value="1"/>
</dbReference>
<dbReference type="Pfam" id="PF13005">
    <property type="entry name" value="zf-IS66"/>
    <property type="match status" value="1"/>
</dbReference>
<dbReference type="InterPro" id="IPR024463">
    <property type="entry name" value="Transposase_TnpC_homeodom"/>
</dbReference>
<feature type="domain" description="Transposase IS66 C-terminal" evidence="5">
    <location>
        <begin position="492"/>
        <end position="529"/>
    </location>
</feature>
<keyword evidence="7" id="KW-1185">Reference proteome</keyword>
<evidence type="ECO:0000259" key="2">
    <source>
        <dbReference type="Pfam" id="PF03050"/>
    </source>
</evidence>
<feature type="compositionally biased region" description="Basic and acidic residues" evidence="1">
    <location>
        <begin position="116"/>
        <end position="128"/>
    </location>
</feature>
<dbReference type="Pfam" id="PF13007">
    <property type="entry name" value="LZ_Tnp_IS66"/>
    <property type="match status" value="1"/>
</dbReference>
<feature type="domain" description="Transposase IS66 zinc-finger binding" evidence="3">
    <location>
        <begin position="132"/>
        <end position="174"/>
    </location>
</feature>
<gene>
    <name evidence="6" type="ORF">SAMN04488047_12515</name>
</gene>
<dbReference type="NCBIfam" id="NF033517">
    <property type="entry name" value="transpos_IS66"/>
    <property type="match status" value="1"/>
</dbReference>
<dbReference type="InterPro" id="IPR024474">
    <property type="entry name" value="Znf_dom_IS66"/>
</dbReference>